<dbReference type="Proteomes" id="UP001066276">
    <property type="component" value="Chromosome 2_2"/>
</dbReference>
<feature type="region of interest" description="Disordered" evidence="1">
    <location>
        <begin position="1"/>
        <end position="141"/>
    </location>
</feature>
<proteinExistence type="predicted"/>
<feature type="compositionally biased region" description="Low complexity" evidence="1">
    <location>
        <begin position="175"/>
        <end position="191"/>
    </location>
</feature>
<feature type="region of interest" description="Disordered" evidence="1">
    <location>
        <begin position="161"/>
        <end position="194"/>
    </location>
</feature>
<organism evidence="2 3">
    <name type="scientific">Pleurodeles waltl</name>
    <name type="common">Iberian ribbed newt</name>
    <dbReference type="NCBI Taxonomy" id="8319"/>
    <lineage>
        <taxon>Eukaryota</taxon>
        <taxon>Metazoa</taxon>
        <taxon>Chordata</taxon>
        <taxon>Craniata</taxon>
        <taxon>Vertebrata</taxon>
        <taxon>Euteleostomi</taxon>
        <taxon>Amphibia</taxon>
        <taxon>Batrachia</taxon>
        <taxon>Caudata</taxon>
        <taxon>Salamandroidea</taxon>
        <taxon>Salamandridae</taxon>
        <taxon>Pleurodelinae</taxon>
        <taxon>Pleurodeles</taxon>
    </lineage>
</organism>
<evidence type="ECO:0000313" key="3">
    <source>
        <dbReference type="Proteomes" id="UP001066276"/>
    </source>
</evidence>
<protein>
    <submittedName>
        <fullName evidence="2">Uncharacterized protein</fullName>
    </submittedName>
</protein>
<keyword evidence="3" id="KW-1185">Reference proteome</keyword>
<accession>A0AAV7UY85</accession>
<dbReference type="AlphaFoldDB" id="A0AAV7UY85"/>
<sequence>MPATEEPGPPTASASEDHFTYRPPYAATPGEITGAAFPEFSGGRTRKSYKSCRNVSMVSPWPTRNGPAILHHHHGARSKTHSPEPAPSVPQPRQQERGGGRWGAGAGNPQAGPQRRLGRRVRRGGDHDHPAPPGRVSFSGNISALLTPHNESSRLRRALPGRAQGPATPAATTHPQGRAPAPPRGRVVQPRAFSKAPPHRCAVAVSVGPFPAQAAFRQRSVISFFFLVLLRPGTSVSIAAGFCGHGRKAAPPLSTHGPGEGPAPSAEADRPS</sequence>
<gene>
    <name evidence="2" type="ORF">NDU88_002371</name>
</gene>
<reference evidence="2" key="1">
    <citation type="journal article" date="2022" name="bioRxiv">
        <title>Sequencing and chromosome-scale assembly of the giantPleurodeles waltlgenome.</title>
        <authorList>
            <person name="Brown T."/>
            <person name="Elewa A."/>
            <person name="Iarovenko S."/>
            <person name="Subramanian E."/>
            <person name="Araus A.J."/>
            <person name="Petzold A."/>
            <person name="Susuki M."/>
            <person name="Suzuki K.-i.T."/>
            <person name="Hayashi T."/>
            <person name="Toyoda A."/>
            <person name="Oliveira C."/>
            <person name="Osipova E."/>
            <person name="Leigh N.D."/>
            <person name="Simon A."/>
            <person name="Yun M.H."/>
        </authorList>
    </citation>
    <scope>NUCLEOTIDE SEQUENCE</scope>
    <source>
        <strain evidence="2">20211129_DDA</strain>
        <tissue evidence="2">Liver</tissue>
    </source>
</reference>
<dbReference type="EMBL" id="JANPWB010000004">
    <property type="protein sequence ID" value="KAJ1193065.1"/>
    <property type="molecule type" value="Genomic_DNA"/>
</dbReference>
<name>A0AAV7UY85_PLEWA</name>
<evidence type="ECO:0000256" key="1">
    <source>
        <dbReference type="SAM" id="MobiDB-lite"/>
    </source>
</evidence>
<comment type="caution">
    <text evidence="2">The sequence shown here is derived from an EMBL/GenBank/DDBJ whole genome shotgun (WGS) entry which is preliminary data.</text>
</comment>
<feature type="region of interest" description="Disordered" evidence="1">
    <location>
        <begin position="249"/>
        <end position="272"/>
    </location>
</feature>
<feature type="compositionally biased region" description="Basic residues" evidence="1">
    <location>
        <begin position="70"/>
        <end position="80"/>
    </location>
</feature>
<evidence type="ECO:0000313" key="2">
    <source>
        <dbReference type="EMBL" id="KAJ1193065.1"/>
    </source>
</evidence>